<evidence type="ECO:0000256" key="5">
    <source>
        <dbReference type="ARBA" id="ARBA00022679"/>
    </source>
</evidence>
<dbReference type="InterPro" id="IPR016036">
    <property type="entry name" value="Malonyl_transacylase_ACP-bd"/>
</dbReference>
<dbReference type="Gene3D" id="3.30.70.3290">
    <property type="match status" value="1"/>
</dbReference>
<evidence type="ECO:0000259" key="11">
    <source>
        <dbReference type="PROSITE" id="PS52019"/>
    </source>
</evidence>
<proteinExistence type="predicted"/>
<evidence type="ECO:0000256" key="2">
    <source>
        <dbReference type="ARBA" id="ARBA00018769"/>
    </source>
</evidence>
<dbReference type="SUPFAM" id="SSF47336">
    <property type="entry name" value="ACP-like"/>
    <property type="match status" value="1"/>
</dbReference>
<feature type="domain" description="Ketosynthase family 3 (KS3)" evidence="10">
    <location>
        <begin position="5"/>
        <end position="436"/>
    </location>
</feature>
<dbReference type="InterPro" id="IPR006162">
    <property type="entry name" value="Ppantetheine_attach_site"/>
</dbReference>
<gene>
    <name evidence="12" type="primary">FASN_0</name>
    <name evidence="12" type="ORF">Bhyg_06496</name>
</gene>
<keyword evidence="6" id="KW-0511">Multifunctional enzyme</keyword>
<evidence type="ECO:0000256" key="7">
    <source>
        <dbReference type="ARBA" id="ARBA00044883"/>
    </source>
</evidence>
<dbReference type="GO" id="GO:0031177">
    <property type="term" value="F:phosphopantetheine binding"/>
    <property type="evidence" value="ECO:0007669"/>
    <property type="project" value="InterPro"/>
</dbReference>
<protein>
    <recommendedName>
        <fullName evidence="2">Fatty acid synthase</fullName>
        <ecNumber evidence="1">2.3.1.85</ecNumber>
    </recommendedName>
</protein>
<dbReference type="InterPro" id="IPR042104">
    <property type="entry name" value="PKS_dehydratase_sf"/>
</dbReference>
<dbReference type="Gene3D" id="1.10.1200.10">
    <property type="entry name" value="ACP-like"/>
    <property type="match status" value="1"/>
</dbReference>
<dbReference type="InterPro" id="IPR014031">
    <property type="entry name" value="Ketoacyl_synth_C"/>
</dbReference>
<dbReference type="Gene3D" id="3.40.366.10">
    <property type="entry name" value="Malonyl-Coenzyme A Acyl Carrier Protein, domain 2"/>
    <property type="match status" value="1"/>
</dbReference>
<dbReference type="InterPro" id="IPR016039">
    <property type="entry name" value="Thiolase-like"/>
</dbReference>
<evidence type="ECO:0000256" key="6">
    <source>
        <dbReference type="ARBA" id="ARBA00023268"/>
    </source>
</evidence>
<reference evidence="12" key="1">
    <citation type="submission" date="2022-07" db="EMBL/GenBank/DDBJ databases">
        <authorList>
            <person name="Trinca V."/>
            <person name="Uliana J.V.C."/>
            <person name="Torres T.T."/>
            <person name="Ward R.J."/>
            <person name="Monesi N."/>
        </authorList>
    </citation>
    <scope>NUCLEOTIDE SEQUENCE</scope>
    <source>
        <strain evidence="12">HSMRA1968</strain>
        <tissue evidence="12">Whole embryos</tissue>
    </source>
</reference>
<evidence type="ECO:0000256" key="3">
    <source>
        <dbReference type="ARBA" id="ARBA00022450"/>
    </source>
</evidence>
<dbReference type="PANTHER" id="PTHR43775:SF23">
    <property type="entry name" value="FATTY ACID SYNTHASE 3"/>
    <property type="match status" value="1"/>
</dbReference>
<dbReference type="SMART" id="SM00823">
    <property type="entry name" value="PKS_PP"/>
    <property type="match status" value="1"/>
</dbReference>
<dbReference type="OrthoDB" id="329835at2759"/>
<keyword evidence="5" id="KW-0808">Transferase</keyword>
<dbReference type="InterPro" id="IPR032821">
    <property type="entry name" value="PKS_assoc"/>
</dbReference>
<accession>A0A9Q0N0S2</accession>
<feature type="domain" description="PKS/mFAS DH" evidence="11">
    <location>
        <begin position="873"/>
        <end position="1141"/>
    </location>
</feature>
<feature type="non-terminal residue" evidence="12">
    <location>
        <position position="1"/>
    </location>
</feature>
<dbReference type="PROSITE" id="PS52004">
    <property type="entry name" value="KS3_2"/>
    <property type="match status" value="1"/>
</dbReference>
<dbReference type="InterPro" id="IPR050091">
    <property type="entry name" value="PKS_NRPS_Biosynth_Enz"/>
</dbReference>
<comment type="catalytic activity">
    <reaction evidence="7">
        <text>acetyl-CoA + n malonyl-CoA + 2n NADPH + 2n H(+) = a long-chain fatty acid + (n+1) CoA + n CO2 + 2n NADP(+).</text>
        <dbReference type="EC" id="2.3.1.85"/>
    </reaction>
</comment>
<dbReference type="SMART" id="SM00825">
    <property type="entry name" value="PKS_KS"/>
    <property type="match status" value="1"/>
</dbReference>
<dbReference type="InterPro" id="IPR020843">
    <property type="entry name" value="ER"/>
</dbReference>
<dbReference type="SUPFAM" id="SSF55048">
    <property type="entry name" value="Probable ACP-binding domain of malonyl-CoA ACP transacylase"/>
    <property type="match status" value="1"/>
</dbReference>
<keyword evidence="3" id="KW-0596">Phosphopantetheine</keyword>
<dbReference type="PROSITE" id="PS50075">
    <property type="entry name" value="CARRIER"/>
    <property type="match status" value="1"/>
</dbReference>
<dbReference type="Pfam" id="PF21149">
    <property type="entry name" value="FAS_pseudo-KR"/>
    <property type="match status" value="1"/>
</dbReference>
<dbReference type="SMART" id="SM00822">
    <property type="entry name" value="PKS_KR"/>
    <property type="match status" value="1"/>
</dbReference>
<dbReference type="InterPro" id="IPR057326">
    <property type="entry name" value="KR_dom"/>
</dbReference>
<organism evidence="12 13">
    <name type="scientific">Pseudolycoriella hygida</name>
    <dbReference type="NCBI Taxonomy" id="35572"/>
    <lineage>
        <taxon>Eukaryota</taxon>
        <taxon>Metazoa</taxon>
        <taxon>Ecdysozoa</taxon>
        <taxon>Arthropoda</taxon>
        <taxon>Hexapoda</taxon>
        <taxon>Insecta</taxon>
        <taxon>Pterygota</taxon>
        <taxon>Neoptera</taxon>
        <taxon>Endopterygota</taxon>
        <taxon>Diptera</taxon>
        <taxon>Nematocera</taxon>
        <taxon>Sciaroidea</taxon>
        <taxon>Sciaridae</taxon>
        <taxon>Pseudolycoriella</taxon>
    </lineage>
</organism>
<feature type="region of interest" description="C-terminal hotdog fold" evidence="8">
    <location>
        <begin position="1015"/>
        <end position="1141"/>
    </location>
</feature>
<evidence type="ECO:0000256" key="4">
    <source>
        <dbReference type="ARBA" id="ARBA00022553"/>
    </source>
</evidence>
<dbReference type="Pfam" id="PF00109">
    <property type="entry name" value="ketoacyl-synt"/>
    <property type="match status" value="1"/>
</dbReference>
<feature type="active site" description="Proton donor; for dehydratase activity" evidence="8">
    <location>
        <position position="1066"/>
    </location>
</feature>
<sequence length="2084" mass="231788">DQINGENIVISGISGRFPKSQNVEELLKNFYGKIDMTTEVNGATDDLHANIPKRRGVINNLDKFDAACFHVSTKQAETMSPENRILLEVATEAIFDAGINPASLKGSNTAVCLAQSTYDALYTNVYSDASSDVHSFLGTSSPIAVNRVSFSLGFRGVSVAIDASCASSFVALQLATNWIRQGQSDAVLVLAVNVQSYPVISKMFAKWNMLNPDGCSRPFDKDADGYVRSDTISAILIQKQRHAKRIYAKVEAIACSHDGFKIKGITHPCGESQIELYSELYKKVGVSPLDVYFVEAHGTGTKVGDPEECHAIDTVFCKNRTEPLLIGSHKSNLKLLKYPGVAFIMFVARLVKFTFVHKQGHSEGASGITSIVKAIFAFHTGIIPPNINFSTVRQDIPALTSGRLKVCSEPTPLKGSFIGINVLGLGGVNAHALLRKADKRESSCYNEKLPILISWSGRTEEAVRTIFGKLKSTPIDIEFIALLHNIQKTEIKENLFRGYIVLKSVEGDAFHQCIDEQISEVHETNKRPIIWMFSGLGSQYPKAAQHLMQIEPFANSISQCHQVLAQFGMDLISLITYDISAFDNLINSFVCVTAIQIALVDVLKLLGVPADFYIGHSMGEIGCAYSDGALTLEQAIITAYYRGKCSVDEKIIDGAMAAIGLGNDAVKDTLPPTVIVACHNSSNSCTISGPKNDILEFVDKLRSKHIFAKEVNCGNNAFHSKYIINAGAKLLEKLKSVIPTKIERSSKWLSTSNEQDQWHTDLAKYSSAEYFVNNFLSPVYFEETCKLLPANSIVIEIAPHRLMQSIVKNSLPNATYVPLTFRQHDNQVEYLSMALGRLYMCGVSFSIDRLYPTVPFPVSQGTPMISPLIIWNHEKDWPKLRNKTEERSLQQMQKTVCINTSDDQYTFLNGHRIDGRCIVPVSLILNFVKDAAISAGAKAYGLNAPIKSLLFENIKFPSTTELQPHTEMKILISLQPASGKFEVYEGITTIASGFVKCSSHPSSIRDVKTLHKNLDLPVLNSSDVYKEFRLRGHNFSDEFKVIAEARMDGCFGQLKCKTNNWTTIIDGMIQLILLSKDTRSLLTPVGIRRVRINLHNHLNRSRDACDELVPTYHSNELLTTVCGSIEINGMAFNRVEREIPDGLEVLQTYQFVPLIDPHFSNYVDALGVCVALAMEKIQEESVTLLEVLPGGKNPLIECFCEVFRQMPLIVADLTVLAERANLFKLENESIKCKEVGSSLEDEHYTFVVMNKCLQNNKYLEMAKRSLSKGGFFISIDGIHENVTVVHDFTVISRIRCADLIITLMQRTNNEANNYKIIHIDSADEHFTWLEKVQKANASDNVLLVAQRDKTSGLLGLINCLRLEFDTKYLRCVIIEDEHAPPFDVNVPLYKKQLLLRLPINIYREAKWGTYRHLELTSTTTRCESTNWMTADVEHINGQRMYHWTTHNEMTPSDDIVKIQYTALNFCDRLVVRGSLPNDMAIKSRLDEHRSLVGFECAGITDNQKRVMCFALSGGLLSTHTYCANADVVLEVPANMSLCDAATIPYAYFTVYYAFFVANSIKSGQSILINTDCGGVGLAAIRVALAYDLNVFTFVPTPHHREILLKNFPQLKEQNIGCSNDCCIENLVMNGTHNDGTDFVLNALSDDSQQATIRCLKHDGTFMQLGKFDANKRLGHLTDALRNGTNVQAIVIEHAIKNTHKRDKVIELMENDLKRRIIHPLPSTIFEADDLDNAFKFLVNGETIGKTLVQIRRDENSKCSLPVTVWPRVLFESKLVYILIGGLGGVGLEFADWMIMRGARILVFCSRRGVSDQYQQSRIKKWESYGCTIVINTSNVTTHSGCVELLSISTSYGEVSGIFNLATVLCDGILANQTTSSFFESFLPKVRVTAHLDTSSRAMCPRLKYFVVFSSFSCGHGNPGQSNYGMANSVMEKIVEQRRRSNLPGKTIQWAGIGDVGIVSILCESNIRVSLRGTIPKRMDSCLRALDKLLMNSEPTVACTQMAIKKQKSMKKCNMLESICEIVGVDPKLVSVDAKLSHLGVDSLMVVELRQMLRREFNLELGLDDLKTVSIGQLSNASESNKAIV</sequence>
<dbReference type="InterPro" id="IPR020806">
    <property type="entry name" value="PKS_PP-bd"/>
</dbReference>
<dbReference type="InterPro" id="IPR036736">
    <property type="entry name" value="ACP-like_sf"/>
</dbReference>
<keyword evidence="13" id="KW-1185">Reference proteome</keyword>
<dbReference type="EMBL" id="WJQU01000002">
    <property type="protein sequence ID" value="KAJ6641557.1"/>
    <property type="molecule type" value="Genomic_DNA"/>
</dbReference>
<feature type="active site" description="Proton acceptor; for dehydratase activity" evidence="8">
    <location>
        <position position="911"/>
    </location>
</feature>
<dbReference type="Pfam" id="PF00550">
    <property type="entry name" value="PP-binding"/>
    <property type="match status" value="1"/>
</dbReference>
<dbReference type="Gene3D" id="3.10.129.110">
    <property type="entry name" value="Polyketide synthase dehydratase"/>
    <property type="match status" value="1"/>
</dbReference>
<keyword evidence="4" id="KW-0597">Phosphoprotein</keyword>
<dbReference type="EC" id="2.3.1.85" evidence="1"/>
<dbReference type="InterPro" id="IPR036291">
    <property type="entry name" value="NAD(P)-bd_dom_sf"/>
</dbReference>
<dbReference type="Pfam" id="PF08659">
    <property type="entry name" value="KR"/>
    <property type="match status" value="1"/>
</dbReference>
<dbReference type="CDD" id="cd05195">
    <property type="entry name" value="enoyl_red"/>
    <property type="match status" value="1"/>
</dbReference>
<evidence type="ECO:0000256" key="1">
    <source>
        <dbReference type="ARBA" id="ARBA00012873"/>
    </source>
</evidence>
<dbReference type="InterPro" id="IPR014043">
    <property type="entry name" value="Acyl_transferase_dom"/>
</dbReference>
<dbReference type="Proteomes" id="UP001151699">
    <property type="component" value="Chromosome B"/>
</dbReference>
<dbReference type="Pfam" id="PF16197">
    <property type="entry name" value="KAsynt_C_assoc"/>
    <property type="match status" value="1"/>
</dbReference>
<dbReference type="InterPro" id="IPR011032">
    <property type="entry name" value="GroES-like_sf"/>
</dbReference>
<dbReference type="InterPro" id="IPR020841">
    <property type="entry name" value="PKS_Beta-ketoAc_synthase_dom"/>
</dbReference>
<dbReference type="Gene3D" id="3.40.47.10">
    <property type="match status" value="1"/>
</dbReference>
<dbReference type="PROSITE" id="PS00012">
    <property type="entry name" value="PHOSPHOPANTETHEINE"/>
    <property type="match status" value="1"/>
</dbReference>
<dbReference type="Pfam" id="PF00698">
    <property type="entry name" value="Acyl_transf_1"/>
    <property type="match status" value="1"/>
</dbReference>
<feature type="region of interest" description="N-terminal hotdog fold" evidence="8">
    <location>
        <begin position="873"/>
        <end position="1002"/>
    </location>
</feature>
<evidence type="ECO:0000259" key="10">
    <source>
        <dbReference type="PROSITE" id="PS52004"/>
    </source>
</evidence>
<evidence type="ECO:0000313" key="13">
    <source>
        <dbReference type="Proteomes" id="UP001151699"/>
    </source>
</evidence>
<dbReference type="SUPFAM" id="SSF52151">
    <property type="entry name" value="FabD/lysophospholipase-like"/>
    <property type="match status" value="1"/>
</dbReference>
<evidence type="ECO:0000313" key="12">
    <source>
        <dbReference type="EMBL" id="KAJ6641557.1"/>
    </source>
</evidence>
<dbReference type="GO" id="GO:0006633">
    <property type="term" value="P:fatty acid biosynthetic process"/>
    <property type="evidence" value="ECO:0007669"/>
    <property type="project" value="TreeGrafter"/>
</dbReference>
<evidence type="ECO:0000256" key="8">
    <source>
        <dbReference type="PROSITE-ProRule" id="PRU01363"/>
    </source>
</evidence>
<dbReference type="GO" id="GO:0004312">
    <property type="term" value="F:fatty acid synthase activity"/>
    <property type="evidence" value="ECO:0007669"/>
    <property type="project" value="UniProtKB-EC"/>
</dbReference>
<feature type="domain" description="Carrier" evidence="9">
    <location>
        <begin position="2005"/>
        <end position="2084"/>
    </location>
</feature>
<name>A0A9Q0N0S2_9DIPT</name>
<dbReference type="SUPFAM" id="SSF51735">
    <property type="entry name" value="NAD(P)-binding Rossmann-fold domains"/>
    <property type="match status" value="2"/>
</dbReference>
<dbReference type="InterPro" id="IPR013968">
    <property type="entry name" value="PKS_KR"/>
</dbReference>
<dbReference type="InterPro" id="IPR016035">
    <property type="entry name" value="Acyl_Trfase/lysoPLipase"/>
</dbReference>
<dbReference type="InterPro" id="IPR049391">
    <property type="entry name" value="FAS_pseudo-KR"/>
</dbReference>
<dbReference type="CDD" id="cd00833">
    <property type="entry name" value="PKS"/>
    <property type="match status" value="1"/>
</dbReference>
<dbReference type="Gene3D" id="3.90.180.10">
    <property type="entry name" value="Medium-chain alcohol dehydrogenases, catalytic domain"/>
    <property type="match status" value="1"/>
</dbReference>
<dbReference type="SUPFAM" id="SSF53901">
    <property type="entry name" value="Thiolase-like"/>
    <property type="match status" value="1"/>
</dbReference>
<dbReference type="InterPro" id="IPR001227">
    <property type="entry name" value="Ac_transferase_dom_sf"/>
</dbReference>
<comment type="caution">
    <text evidence="12">The sequence shown here is derived from an EMBL/GenBank/DDBJ whole genome shotgun (WGS) entry which is preliminary data.</text>
</comment>
<dbReference type="SMART" id="SM00829">
    <property type="entry name" value="PKS_ER"/>
    <property type="match status" value="1"/>
</dbReference>
<dbReference type="Pfam" id="PF02801">
    <property type="entry name" value="Ketoacyl-synt_C"/>
    <property type="match status" value="2"/>
</dbReference>
<dbReference type="InterPro" id="IPR009081">
    <property type="entry name" value="PP-bd_ACP"/>
</dbReference>
<dbReference type="InterPro" id="IPR014030">
    <property type="entry name" value="Ketoacyl_synth_N"/>
</dbReference>
<evidence type="ECO:0000259" key="9">
    <source>
        <dbReference type="PROSITE" id="PS50075"/>
    </source>
</evidence>
<dbReference type="PANTHER" id="PTHR43775">
    <property type="entry name" value="FATTY ACID SYNTHASE"/>
    <property type="match status" value="1"/>
</dbReference>
<dbReference type="GO" id="GO:0016491">
    <property type="term" value="F:oxidoreductase activity"/>
    <property type="evidence" value="ECO:0007669"/>
    <property type="project" value="InterPro"/>
</dbReference>
<dbReference type="InterPro" id="IPR049900">
    <property type="entry name" value="PKS_mFAS_DH"/>
</dbReference>
<dbReference type="SUPFAM" id="SSF50129">
    <property type="entry name" value="GroES-like"/>
    <property type="match status" value="1"/>
</dbReference>
<dbReference type="Gene3D" id="3.40.50.720">
    <property type="entry name" value="NAD(P)-binding Rossmann-like Domain"/>
    <property type="match status" value="1"/>
</dbReference>
<dbReference type="SMART" id="SM00827">
    <property type="entry name" value="PKS_AT"/>
    <property type="match status" value="1"/>
</dbReference>
<dbReference type="PROSITE" id="PS52019">
    <property type="entry name" value="PKS_MFAS_DH"/>
    <property type="match status" value="1"/>
</dbReference>